<dbReference type="SUPFAM" id="SSF50952">
    <property type="entry name" value="Soluble quinoprotein glucose dehydrogenase"/>
    <property type="match status" value="1"/>
</dbReference>
<dbReference type="InterPro" id="IPR013427">
    <property type="entry name" value="Haem-bd_dom_put"/>
</dbReference>
<keyword evidence="2 4" id="KW-0479">Metal-binding</keyword>
<evidence type="ECO:0000256" key="1">
    <source>
        <dbReference type="ARBA" id="ARBA00022617"/>
    </source>
</evidence>
<dbReference type="EMBL" id="CP042997">
    <property type="protein sequence ID" value="QEH38443.1"/>
    <property type="molecule type" value="Genomic_DNA"/>
</dbReference>
<dbReference type="Gene3D" id="2.120.10.30">
    <property type="entry name" value="TolB, C-terminal domain"/>
    <property type="match status" value="1"/>
</dbReference>
<dbReference type="InterPro" id="IPR046476">
    <property type="entry name" value="DUF6797"/>
</dbReference>
<dbReference type="RefSeq" id="WP_210420285.1">
    <property type="nucleotide sequence ID" value="NZ_CP042997.1"/>
</dbReference>
<keyword evidence="3 4" id="KW-0408">Iron</keyword>
<dbReference type="GO" id="GO:0046872">
    <property type="term" value="F:metal ion binding"/>
    <property type="evidence" value="ECO:0007669"/>
    <property type="project" value="UniProtKB-KW"/>
</dbReference>
<dbReference type="InterPro" id="IPR011041">
    <property type="entry name" value="Quinoprot_gluc/sorb_DH_b-prop"/>
</dbReference>
<dbReference type="PANTHER" id="PTHR33546">
    <property type="entry name" value="LARGE, MULTIFUNCTIONAL SECRETED PROTEIN-RELATED"/>
    <property type="match status" value="1"/>
</dbReference>
<dbReference type="Proteomes" id="UP000324233">
    <property type="component" value="Chromosome"/>
</dbReference>
<dbReference type="GO" id="GO:0020037">
    <property type="term" value="F:heme binding"/>
    <property type="evidence" value="ECO:0007669"/>
    <property type="project" value="InterPro"/>
</dbReference>
<evidence type="ECO:0000256" key="3">
    <source>
        <dbReference type="ARBA" id="ARBA00023004"/>
    </source>
</evidence>
<dbReference type="GO" id="GO:0009055">
    <property type="term" value="F:electron transfer activity"/>
    <property type="evidence" value="ECO:0007669"/>
    <property type="project" value="InterPro"/>
</dbReference>
<accession>A0A5B9WD86</accession>
<name>A0A5B9WD86_9BACT</name>
<protein>
    <recommendedName>
        <fullName evidence="5">Cytochrome c domain-containing protein</fullName>
    </recommendedName>
</protein>
<evidence type="ECO:0000256" key="2">
    <source>
        <dbReference type="ARBA" id="ARBA00022723"/>
    </source>
</evidence>
<evidence type="ECO:0000313" key="6">
    <source>
        <dbReference type="EMBL" id="QEH38443.1"/>
    </source>
</evidence>
<dbReference type="InterPro" id="IPR036909">
    <property type="entry name" value="Cyt_c-like_dom_sf"/>
</dbReference>
<dbReference type="Gene3D" id="1.10.760.10">
    <property type="entry name" value="Cytochrome c-like domain"/>
    <property type="match status" value="2"/>
</dbReference>
<sequence length="1069" mass="116228">MMTFLGTVAGLLLCVQAPARPAAGTLEESLRAEGPKALAAEARRAGDARRGAIVFFRPSLTCAKCHDARAGTPPLGPDLTARDRNAPGADPALVESILDPSKVIKPGYETVTIATEDGRVFAGLPGVDTPDAFAIRDPGQDGKAVAIPRADVEQRKVGGASIMPAGLANNLESRAQFLDLVRYLMEIAEGGPDRARALRPDADALARAASPLPEADRDIDHAGLIRDLDADSFKRGEAIYNRVCINCHGTKDRPGSLPTSLRFASGTFKNGSDFLSLYRTLSLGFGQMTPQAWMVPRQKYDVLHYIREAYLKPYNRSQYAEPDAAYLAGLPKGTSRGPEPVEVQPWSSMDYGPSLMATYEVSNGDGSNTVPKGIAVRVDPGPGGVSRGHAWILYDEDTMRFAAAWTGEGFIDWNGINFNGVHAVHPRLVGSIEVANPATPGWAVAGDGGPDGLYAFDDPRPKARDGRRYGPLPPWLVHYRGLHRHGARTILEYSVGRARVLEMPGLERPLSSGAAVFSRTIDMGPPATSTLLRVAPEGTAVELVLPEEDPSRPRPQLETRGGQVVLHVPPAEPRRFKLLLSRGDPAELHHRARLSAPPESLEPLTRGGPSQWPERLAARGEVGRDDGPFAADVLHTPESNPWLCQLRLSGFDFLPGGHAAAVCSWDGDVWLVDGVDRPESGLTWRRIASGLFQPLGLKVRDGAIYVCCRDEIVRLRDLDGDGEADFYENFNNDHQVTTHFHEFAMDLQADDAGNFYYAKAACHGLPATVPQHGTILKVSADGRTTEILATGFRAPNGVCLNPDGTFWLSDQEGFWTPKNRINLVKKGGFYGNMWGYTDVTDPSDSAMEQPLCWITNAFDRSPAQLLWADSKDPKWSPLSRSLLCLSYGYGKAYVVLRETVDGMAQGGECALPLPRFPTGIMRGRFHPDDGGLYTCGLFAWAGDQTQPGGFYRIRATGKPMGLPVALHAKEGRVEVTFTDRLDPVASAESSRVTAKAWSLRRTVHYGSEHHDERPLAIESSRLSADGRTLTLSIPDLRPTMGMEITYRLQSTDGHPISGTIHNTIHRLGR</sequence>
<dbReference type="InterPro" id="IPR011042">
    <property type="entry name" value="6-blade_b-propeller_TolB-like"/>
</dbReference>
<gene>
    <name evidence="6" type="ORF">OJF2_70440</name>
</gene>
<dbReference type="InterPro" id="IPR009056">
    <property type="entry name" value="Cyt_c-like_dom"/>
</dbReference>
<dbReference type="Pfam" id="PF20601">
    <property type="entry name" value="DUF6797"/>
    <property type="match status" value="1"/>
</dbReference>
<dbReference type="SUPFAM" id="SSF46626">
    <property type="entry name" value="Cytochrome c"/>
    <property type="match status" value="2"/>
</dbReference>
<reference evidence="6 7" key="1">
    <citation type="submission" date="2019-08" db="EMBL/GenBank/DDBJ databases">
        <title>Deep-cultivation of Planctomycetes and their phenomic and genomic characterization uncovers novel biology.</title>
        <authorList>
            <person name="Wiegand S."/>
            <person name="Jogler M."/>
            <person name="Boedeker C."/>
            <person name="Pinto D."/>
            <person name="Vollmers J."/>
            <person name="Rivas-Marin E."/>
            <person name="Kohn T."/>
            <person name="Peeters S.H."/>
            <person name="Heuer A."/>
            <person name="Rast P."/>
            <person name="Oberbeckmann S."/>
            <person name="Bunk B."/>
            <person name="Jeske O."/>
            <person name="Meyerdierks A."/>
            <person name="Storesund J.E."/>
            <person name="Kallscheuer N."/>
            <person name="Luecker S."/>
            <person name="Lage O.M."/>
            <person name="Pohl T."/>
            <person name="Merkel B.J."/>
            <person name="Hornburger P."/>
            <person name="Mueller R.-W."/>
            <person name="Bruemmer F."/>
            <person name="Labrenz M."/>
            <person name="Spormann A.M."/>
            <person name="Op den Camp H."/>
            <person name="Overmann J."/>
            <person name="Amann R."/>
            <person name="Jetten M.S.M."/>
            <person name="Mascher T."/>
            <person name="Medema M.H."/>
            <person name="Devos D.P."/>
            <person name="Kaster A.-K."/>
            <person name="Ovreas L."/>
            <person name="Rohde M."/>
            <person name="Galperin M.Y."/>
            <person name="Jogler C."/>
        </authorList>
    </citation>
    <scope>NUCLEOTIDE SEQUENCE [LARGE SCALE GENOMIC DNA]</scope>
    <source>
        <strain evidence="6 7">OJF2</strain>
    </source>
</reference>
<evidence type="ECO:0000259" key="5">
    <source>
        <dbReference type="PROSITE" id="PS51007"/>
    </source>
</evidence>
<keyword evidence="1 4" id="KW-0349">Heme</keyword>
<dbReference type="PROSITE" id="PS51007">
    <property type="entry name" value="CYTC"/>
    <property type="match status" value="2"/>
</dbReference>
<keyword evidence="7" id="KW-1185">Reference proteome</keyword>
<evidence type="ECO:0000256" key="4">
    <source>
        <dbReference type="PROSITE-ProRule" id="PRU00433"/>
    </source>
</evidence>
<dbReference type="PANTHER" id="PTHR33546:SF1">
    <property type="entry name" value="LARGE, MULTIFUNCTIONAL SECRETED PROTEIN"/>
    <property type="match status" value="1"/>
</dbReference>
<dbReference type="KEGG" id="agv:OJF2_70440"/>
<organism evidence="6 7">
    <name type="scientific">Aquisphaera giovannonii</name>
    <dbReference type="NCBI Taxonomy" id="406548"/>
    <lineage>
        <taxon>Bacteria</taxon>
        <taxon>Pseudomonadati</taxon>
        <taxon>Planctomycetota</taxon>
        <taxon>Planctomycetia</taxon>
        <taxon>Isosphaerales</taxon>
        <taxon>Isosphaeraceae</taxon>
        <taxon>Aquisphaera</taxon>
    </lineage>
</organism>
<feature type="domain" description="Cytochrome c" evidence="5">
    <location>
        <begin position="46"/>
        <end position="188"/>
    </location>
</feature>
<evidence type="ECO:0000313" key="7">
    <source>
        <dbReference type="Proteomes" id="UP000324233"/>
    </source>
</evidence>
<feature type="domain" description="Cytochrome c" evidence="5">
    <location>
        <begin position="231"/>
        <end position="310"/>
    </location>
</feature>
<dbReference type="AlphaFoldDB" id="A0A5B9WD86"/>
<dbReference type="NCBIfam" id="TIGR02603">
    <property type="entry name" value="CxxCH_TIGR02603"/>
    <property type="match status" value="1"/>
</dbReference>
<proteinExistence type="predicted"/>